<feature type="region of interest" description="Disordered" evidence="6">
    <location>
        <begin position="557"/>
        <end position="591"/>
    </location>
</feature>
<dbReference type="PROSITE" id="PS51123">
    <property type="entry name" value="OMPA_2"/>
    <property type="match status" value="1"/>
</dbReference>
<evidence type="ECO:0000256" key="4">
    <source>
        <dbReference type="PROSITE-ProRule" id="PRU00339"/>
    </source>
</evidence>
<proteinExistence type="predicted"/>
<dbReference type="STRING" id="573321.SAMN04488505_104436"/>
<evidence type="ECO:0000256" key="1">
    <source>
        <dbReference type="ARBA" id="ARBA00004442"/>
    </source>
</evidence>
<evidence type="ECO:0000259" key="8">
    <source>
        <dbReference type="PROSITE" id="PS51123"/>
    </source>
</evidence>
<evidence type="ECO:0000256" key="5">
    <source>
        <dbReference type="PROSITE-ProRule" id="PRU00473"/>
    </source>
</evidence>
<dbReference type="AlphaFoldDB" id="A0A1H7YGL4"/>
<dbReference type="InterPro" id="IPR019734">
    <property type="entry name" value="TPR_rpt"/>
</dbReference>
<dbReference type="RefSeq" id="WP_089915460.1">
    <property type="nucleotide sequence ID" value="NZ_FOBB01000004.1"/>
</dbReference>
<dbReference type="SUPFAM" id="SSF103088">
    <property type="entry name" value="OmpA-like"/>
    <property type="match status" value="1"/>
</dbReference>
<accession>A0A1H7YGL4</accession>
<dbReference type="PANTHER" id="PTHR30329:SF21">
    <property type="entry name" value="LIPOPROTEIN YIAD-RELATED"/>
    <property type="match status" value="1"/>
</dbReference>
<evidence type="ECO:0000256" key="6">
    <source>
        <dbReference type="SAM" id="MobiDB-lite"/>
    </source>
</evidence>
<comment type="subcellular location">
    <subcellularLocation>
        <location evidence="1">Cell outer membrane</location>
    </subcellularLocation>
</comment>
<dbReference type="GO" id="GO:0009279">
    <property type="term" value="C:cell outer membrane"/>
    <property type="evidence" value="ECO:0007669"/>
    <property type="project" value="UniProtKB-SubCell"/>
</dbReference>
<dbReference type="Gene3D" id="1.25.40.10">
    <property type="entry name" value="Tetratricopeptide repeat domain"/>
    <property type="match status" value="1"/>
</dbReference>
<keyword evidence="3" id="KW-0998">Cell outer membrane</keyword>
<evidence type="ECO:0000256" key="7">
    <source>
        <dbReference type="SAM" id="SignalP"/>
    </source>
</evidence>
<dbReference type="CDD" id="cd07185">
    <property type="entry name" value="OmpA_C-like"/>
    <property type="match status" value="1"/>
</dbReference>
<evidence type="ECO:0000313" key="9">
    <source>
        <dbReference type="EMBL" id="SEM45024.1"/>
    </source>
</evidence>
<dbReference type="InterPro" id="IPR006664">
    <property type="entry name" value="OMP_bac"/>
</dbReference>
<dbReference type="InterPro" id="IPR050330">
    <property type="entry name" value="Bact_OuterMem_StrucFunc"/>
</dbReference>
<dbReference type="InterPro" id="IPR036737">
    <property type="entry name" value="OmpA-like_sf"/>
</dbReference>
<dbReference type="SUPFAM" id="SSF82171">
    <property type="entry name" value="DPP6 N-terminal domain-like"/>
    <property type="match status" value="1"/>
</dbReference>
<dbReference type="Pfam" id="PF00691">
    <property type="entry name" value="OmpA"/>
    <property type="match status" value="1"/>
</dbReference>
<evidence type="ECO:0000256" key="3">
    <source>
        <dbReference type="ARBA" id="ARBA00023237"/>
    </source>
</evidence>
<reference evidence="9 10" key="1">
    <citation type="submission" date="2016-10" db="EMBL/GenBank/DDBJ databases">
        <authorList>
            <person name="de Groot N.N."/>
        </authorList>
    </citation>
    <scope>NUCLEOTIDE SEQUENCE [LARGE SCALE GENOMIC DNA]</scope>
    <source>
        <strain evidence="9 10">DSM 21039</strain>
    </source>
</reference>
<dbReference type="OrthoDB" id="9809364at2"/>
<feature type="compositionally biased region" description="Basic and acidic residues" evidence="6">
    <location>
        <begin position="571"/>
        <end position="591"/>
    </location>
</feature>
<feature type="signal peptide" evidence="7">
    <location>
        <begin position="1"/>
        <end position="19"/>
    </location>
</feature>
<keyword evidence="2 5" id="KW-0472">Membrane</keyword>
<dbReference type="PRINTS" id="PR01021">
    <property type="entry name" value="OMPADOMAIN"/>
</dbReference>
<gene>
    <name evidence="9" type="ORF">SAMN04488505_104436</name>
</gene>
<evidence type="ECO:0000256" key="2">
    <source>
        <dbReference type="ARBA" id="ARBA00023136"/>
    </source>
</evidence>
<feature type="repeat" description="TPR" evidence="4">
    <location>
        <begin position="81"/>
        <end position="114"/>
    </location>
</feature>
<feature type="domain" description="OmpA-like" evidence="8">
    <location>
        <begin position="470"/>
        <end position="591"/>
    </location>
</feature>
<dbReference type="InterPro" id="IPR011659">
    <property type="entry name" value="WD40"/>
</dbReference>
<keyword evidence="4" id="KW-0802">TPR repeat</keyword>
<feature type="chain" id="PRO_5011491486" evidence="7">
    <location>
        <begin position="20"/>
        <end position="591"/>
    </location>
</feature>
<dbReference type="EMBL" id="FOBB01000004">
    <property type="protein sequence ID" value="SEM45024.1"/>
    <property type="molecule type" value="Genomic_DNA"/>
</dbReference>
<keyword evidence="10" id="KW-1185">Reference proteome</keyword>
<dbReference type="InterPro" id="IPR006665">
    <property type="entry name" value="OmpA-like"/>
</dbReference>
<dbReference type="PROSITE" id="PS50005">
    <property type="entry name" value="TPR"/>
    <property type="match status" value="1"/>
</dbReference>
<name>A0A1H7YGL4_9BACT</name>
<keyword evidence="7" id="KW-0732">Signal</keyword>
<dbReference type="Pfam" id="PF07676">
    <property type="entry name" value="PD40"/>
    <property type="match status" value="2"/>
</dbReference>
<dbReference type="Proteomes" id="UP000198984">
    <property type="component" value="Unassembled WGS sequence"/>
</dbReference>
<dbReference type="PANTHER" id="PTHR30329">
    <property type="entry name" value="STATOR ELEMENT OF FLAGELLAR MOTOR COMPLEX"/>
    <property type="match status" value="1"/>
</dbReference>
<dbReference type="Gene3D" id="3.30.1330.60">
    <property type="entry name" value="OmpA-like domain"/>
    <property type="match status" value="1"/>
</dbReference>
<dbReference type="SUPFAM" id="SSF48452">
    <property type="entry name" value="TPR-like"/>
    <property type="match status" value="1"/>
</dbReference>
<sequence>MKRIFLVAAVVLMGMAAQAQFTYDYLKAGDFYYKKADYNSAAQYYEKYLASRKSIIRPASYNPYTTGTLSKKQVTPVSSEQQAIYYLAESYRQLHYYVKAAPYYEEALEFDKTQFPLAAYHYATALRALEKYEAAQKAFTYFLSIHETKDEYTAAAEREVKNLQFIQEQLHRSDLSQYSVHKGATGLNATGASYAPVWLNDGTLLFTSTRPDSATDKNHVHLNRVYQAAVAEGSASNITRLELPQPRDIHQGVISIAPDGNTLFLTRWKIEDGKKIANIYRSKKYGNAWSEPLILDEQVNAAGYNAQQPFVMPDGKHLLYASDRKGGYGGYDIWCADLDVDGKPLNSRNLGSTINSADNEQAPYYHAPSGVLVFSTDGGVGMGGYDFFYSKGSLDNWETPVNFGYPVNSVKDDIYFASKGTEKNILENVWIGSDRAAECCLELFALSKNIPVPPDTIKALPPVVKEVTPPAVETPTILQNVYYDFNVATLKTESYPALDVLVNMLQQHPDLRIEISAHTDSKGSDALNARLSEARARNVVEYLISKGVDKERLEYKGYGATQPIAPNTTPDGKDNPEGRQKNRRTEFKVLK</sequence>
<dbReference type="InterPro" id="IPR011990">
    <property type="entry name" value="TPR-like_helical_dom_sf"/>
</dbReference>
<evidence type="ECO:0000313" key="10">
    <source>
        <dbReference type="Proteomes" id="UP000198984"/>
    </source>
</evidence>
<organism evidence="9 10">
    <name type="scientific">Chitinophaga rupis</name>
    <dbReference type="NCBI Taxonomy" id="573321"/>
    <lineage>
        <taxon>Bacteria</taxon>
        <taxon>Pseudomonadati</taxon>
        <taxon>Bacteroidota</taxon>
        <taxon>Chitinophagia</taxon>
        <taxon>Chitinophagales</taxon>
        <taxon>Chitinophagaceae</taxon>
        <taxon>Chitinophaga</taxon>
    </lineage>
</organism>
<protein>
    <submittedName>
        <fullName evidence="9">Outer membrane protein OmpA</fullName>
    </submittedName>
</protein>